<evidence type="ECO:0000313" key="1">
    <source>
        <dbReference type="EMBL" id="KAI9918596.1"/>
    </source>
</evidence>
<gene>
    <name evidence="1" type="ORF">PsorP6_012277</name>
</gene>
<accession>A0ACC0WJX1</accession>
<proteinExistence type="predicted"/>
<evidence type="ECO:0000313" key="2">
    <source>
        <dbReference type="Proteomes" id="UP001163321"/>
    </source>
</evidence>
<sequence length="222" mass="25150">MKQKYIHTRENIWKTAQATARATAEPASAEPPTLLCLPSLEKVVHVFHEDNLIRRALLQKLKHVTSCSSSPPQLLSFCEHFRVTDTPYFGILEIQRFREFMVVFGEMLGHHDVPFICTFTTLQSGTDLGRTLGSSNVVDYTLPIATATAFSIRAYTKTSWSTIHMQHELTKPDVARSYRIHCTHMIKLKGSSLIHVQVLMKGLPRLISTDNTRHTPHTASIR</sequence>
<protein>
    <submittedName>
        <fullName evidence="1">Uncharacterized protein</fullName>
    </submittedName>
</protein>
<comment type="caution">
    <text evidence="1">The sequence shown here is derived from an EMBL/GenBank/DDBJ whole genome shotgun (WGS) entry which is preliminary data.</text>
</comment>
<dbReference type="Proteomes" id="UP001163321">
    <property type="component" value="Chromosome 12"/>
</dbReference>
<dbReference type="EMBL" id="CM047591">
    <property type="protein sequence ID" value="KAI9918596.1"/>
    <property type="molecule type" value="Genomic_DNA"/>
</dbReference>
<name>A0ACC0WJX1_9STRA</name>
<organism evidence="1 2">
    <name type="scientific">Peronosclerospora sorghi</name>
    <dbReference type="NCBI Taxonomy" id="230839"/>
    <lineage>
        <taxon>Eukaryota</taxon>
        <taxon>Sar</taxon>
        <taxon>Stramenopiles</taxon>
        <taxon>Oomycota</taxon>
        <taxon>Peronosporomycetes</taxon>
        <taxon>Peronosporales</taxon>
        <taxon>Peronosporaceae</taxon>
        <taxon>Peronosclerospora</taxon>
    </lineage>
</organism>
<reference evidence="1 2" key="1">
    <citation type="journal article" date="2022" name="bioRxiv">
        <title>The genome of the oomycete Peronosclerospora sorghi, a cosmopolitan pathogen of maize and sorghum, is inflated with dispersed pseudogenes.</title>
        <authorList>
            <person name="Fletcher K."/>
            <person name="Martin F."/>
            <person name="Isakeit T."/>
            <person name="Cavanaugh K."/>
            <person name="Magill C."/>
            <person name="Michelmore R."/>
        </authorList>
    </citation>
    <scope>NUCLEOTIDE SEQUENCE [LARGE SCALE GENOMIC DNA]</scope>
    <source>
        <strain evidence="1">P6</strain>
    </source>
</reference>
<keyword evidence="2" id="KW-1185">Reference proteome</keyword>